<organism evidence="2 3">
    <name type="scientific">Hymenobacter roseosalivarius DSM 11622</name>
    <dbReference type="NCBI Taxonomy" id="645990"/>
    <lineage>
        <taxon>Bacteria</taxon>
        <taxon>Pseudomonadati</taxon>
        <taxon>Bacteroidota</taxon>
        <taxon>Cytophagia</taxon>
        <taxon>Cytophagales</taxon>
        <taxon>Hymenobacteraceae</taxon>
        <taxon>Hymenobacter</taxon>
    </lineage>
</organism>
<dbReference type="Pfam" id="PF13391">
    <property type="entry name" value="HNH_2"/>
    <property type="match status" value="1"/>
</dbReference>
<dbReference type="CDD" id="cd00085">
    <property type="entry name" value="HNHc"/>
    <property type="match status" value="1"/>
</dbReference>
<accession>A0A1W1W0G1</accession>
<sequence length="279" mass="32008">MTKTPQQKLTEDQTHKAYLIAKYVYENPKTKTIAQGAKELSSEHKVNFGTAKILIRVLQDLLSGLEFTRALNEYTMRYYLQNITLDYGLSARDRALMALMKHIIYRETGNKLTGRKPVKQIAMRLAYEEFLSDGDKYKGLAEDQIEQEKILKNLVNKNLINKSIKDEIRRMNGDETEIITITLSLYKRENRAVALIKLLRGAKCQMCGTGILKQDDSYYIEAAHITPKYMGGKETLENIIILCPNHHKEFDLGACKITHRDTKSIAFTLNGQHYNLSLD</sequence>
<protein>
    <submittedName>
        <fullName evidence="2">HNH endonuclease</fullName>
    </submittedName>
</protein>
<dbReference type="Proteomes" id="UP000192266">
    <property type="component" value="Unassembled WGS sequence"/>
</dbReference>
<proteinExistence type="predicted"/>
<name>A0A1W1W0G1_9BACT</name>
<dbReference type="GO" id="GO:0004519">
    <property type="term" value="F:endonuclease activity"/>
    <property type="evidence" value="ECO:0007669"/>
    <property type="project" value="UniProtKB-KW"/>
</dbReference>
<keyword evidence="2" id="KW-0540">Nuclease</keyword>
<evidence type="ECO:0000313" key="2">
    <source>
        <dbReference type="EMBL" id="SMB99109.1"/>
    </source>
</evidence>
<feature type="domain" description="HNH nuclease" evidence="1">
    <location>
        <begin position="192"/>
        <end position="248"/>
    </location>
</feature>
<evidence type="ECO:0000313" key="3">
    <source>
        <dbReference type="Proteomes" id="UP000192266"/>
    </source>
</evidence>
<dbReference type="SMART" id="SM00507">
    <property type="entry name" value="HNHc"/>
    <property type="match status" value="1"/>
</dbReference>
<dbReference type="InterPro" id="IPR003615">
    <property type="entry name" value="HNH_nuc"/>
</dbReference>
<keyword evidence="2" id="KW-0255">Endonuclease</keyword>
<dbReference type="AlphaFoldDB" id="A0A1W1W0G1"/>
<dbReference type="EMBL" id="FWWW01000091">
    <property type="protein sequence ID" value="SMB99109.1"/>
    <property type="molecule type" value="Genomic_DNA"/>
</dbReference>
<keyword evidence="3" id="KW-1185">Reference proteome</keyword>
<reference evidence="2 3" key="1">
    <citation type="submission" date="2017-04" db="EMBL/GenBank/DDBJ databases">
        <authorList>
            <person name="Afonso C.L."/>
            <person name="Miller P.J."/>
            <person name="Scott M.A."/>
            <person name="Spackman E."/>
            <person name="Goraichik I."/>
            <person name="Dimitrov K.M."/>
            <person name="Suarez D.L."/>
            <person name="Swayne D.E."/>
        </authorList>
    </citation>
    <scope>NUCLEOTIDE SEQUENCE [LARGE SCALE GENOMIC DNA]</scope>
    <source>
        <strain evidence="2 3">DSM 11622</strain>
    </source>
</reference>
<dbReference type="Gene3D" id="1.10.30.50">
    <property type="match status" value="1"/>
</dbReference>
<evidence type="ECO:0000259" key="1">
    <source>
        <dbReference type="SMART" id="SM00507"/>
    </source>
</evidence>
<keyword evidence="2" id="KW-0378">Hydrolase</keyword>
<dbReference type="RefSeq" id="WP_084447099.1">
    <property type="nucleotide sequence ID" value="NZ_FWWW01000091.1"/>
</dbReference>
<gene>
    <name evidence="2" type="ORF">SAMN00120144_0016</name>
</gene>
<dbReference type="OrthoDB" id="5379188at2"/>